<feature type="repeat" description="WD" evidence="3">
    <location>
        <begin position="589"/>
        <end position="615"/>
    </location>
</feature>
<dbReference type="GeneID" id="24096693"/>
<dbReference type="InterPro" id="IPR023362">
    <property type="entry name" value="PH-BEACH_dom"/>
</dbReference>
<organism evidence="6 7">
    <name type="scientific">Fibroporia radiculosa</name>
    <dbReference type="NCBI Taxonomy" id="599839"/>
    <lineage>
        <taxon>Eukaryota</taxon>
        <taxon>Fungi</taxon>
        <taxon>Dikarya</taxon>
        <taxon>Basidiomycota</taxon>
        <taxon>Agaricomycotina</taxon>
        <taxon>Agaricomycetes</taxon>
        <taxon>Polyporales</taxon>
        <taxon>Fibroporiaceae</taxon>
        <taxon>Fibroporia</taxon>
    </lineage>
</organism>
<dbReference type="PROSITE" id="PS50294">
    <property type="entry name" value="WD_REPEATS_REGION"/>
    <property type="match status" value="1"/>
</dbReference>
<dbReference type="InParanoid" id="J4HW77"/>
<dbReference type="Proteomes" id="UP000006352">
    <property type="component" value="Unassembled WGS sequence"/>
</dbReference>
<dbReference type="Gene3D" id="1.10.1540.10">
    <property type="entry name" value="BEACH domain"/>
    <property type="match status" value="1"/>
</dbReference>
<evidence type="ECO:0008006" key="8">
    <source>
        <dbReference type="Google" id="ProtNLM"/>
    </source>
</evidence>
<dbReference type="RefSeq" id="XP_012181065.1">
    <property type="nucleotide sequence ID" value="XM_012325675.1"/>
</dbReference>
<evidence type="ECO:0000256" key="1">
    <source>
        <dbReference type="ARBA" id="ARBA00022574"/>
    </source>
</evidence>
<dbReference type="SUPFAM" id="SSF50978">
    <property type="entry name" value="WD40 repeat-like"/>
    <property type="match status" value="1"/>
</dbReference>
<dbReference type="SUPFAM" id="SSF81837">
    <property type="entry name" value="BEACH domain"/>
    <property type="match status" value="1"/>
</dbReference>
<dbReference type="HOGENOM" id="CLU_000218_5_0_1"/>
<dbReference type="PANTHER" id="PTHR13743">
    <property type="entry name" value="BEIGE/BEACH-RELATED"/>
    <property type="match status" value="1"/>
</dbReference>
<dbReference type="STRING" id="599839.J4HW77"/>
<dbReference type="InterPro" id="IPR000409">
    <property type="entry name" value="BEACH_dom"/>
</dbReference>
<dbReference type="SMART" id="SM00320">
    <property type="entry name" value="WD40"/>
    <property type="match status" value="4"/>
</dbReference>
<dbReference type="PROSITE" id="PS50197">
    <property type="entry name" value="BEACH"/>
    <property type="match status" value="1"/>
</dbReference>
<dbReference type="InterPro" id="IPR015943">
    <property type="entry name" value="WD40/YVTN_repeat-like_dom_sf"/>
</dbReference>
<evidence type="ECO:0000259" key="5">
    <source>
        <dbReference type="PROSITE" id="PS51783"/>
    </source>
</evidence>
<dbReference type="Pfam" id="PF02138">
    <property type="entry name" value="Beach"/>
    <property type="match status" value="1"/>
</dbReference>
<evidence type="ECO:0000313" key="6">
    <source>
        <dbReference type="EMBL" id="CCM01782.1"/>
    </source>
</evidence>
<proteinExistence type="predicted"/>
<accession>J4HW77</accession>
<dbReference type="InterPro" id="IPR050865">
    <property type="entry name" value="BEACH_Domain"/>
</dbReference>
<feature type="domain" description="BEACH-type PH" evidence="5">
    <location>
        <begin position="29"/>
        <end position="151"/>
    </location>
</feature>
<evidence type="ECO:0000313" key="7">
    <source>
        <dbReference type="Proteomes" id="UP000006352"/>
    </source>
</evidence>
<gene>
    <name evidence="6" type="ORF">FIBRA_03849</name>
</gene>
<dbReference type="CDD" id="cd06071">
    <property type="entry name" value="Beach"/>
    <property type="match status" value="1"/>
</dbReference>
<keyword evidence="7" id="KW-1185">Reference proteome</keyword>
<keyword evidence="2" id="KW-0677">Repeat</keyword>
<dbReference type="InterPro" id="IPR001680">
    <property type="entry name" value="WD40_rpt"/>
</dbReference>
<dbReference type="InterPro" id="IPR036322">
    <property type="entry name" value="WD40_repeat_dom_sf"/>
</dbReference>
<keyword evidence="1 3" id="KW-0853">WD repeat</keyword>
<dbReference type="SMART" id="SM01026">
    <property type="entry name" value="Beach"/>
    <property type="match status" value="1"/>
</dbReference>
<dbReference type="PROSITE" id="PS51783">
    <property type="entry name" value="PH_BEACH"/>
    <property type="match status" value="1"/>
</dbReference>
<name>J4HW77_9APHY</name>
<evidence type="ECO:0000256" key="3">
    <source>
        <dbReference type="PROSITE-ProRule" id="PRU00221"/>
    </source>
</evidence>
<dbReference type="SUPFAM" id="SSF50729">
    <property type="entry name" value="PH domain-like"/>
    <property type="match status" value="1"/>
</dbReference>
<dbReference type="PROSITE" id="PS00678">
    <property type="entry name" value="WD_REPEATS_1"/>
    <property type="match status" value="1"/>
</dbReference>
<dbReference type="OrthoDB" id="26681at2759"/>
<dbReference type="InterPro" id="IPR036372">
    <property type="entry name" value="BEACH_dom_sf"/>
</dbReference>
<dbReference type="Pfam" id="PF00400">
    <property type="entry name" value="WD40"/>
    <property type="match status" value="2"/>
</dbReference>
<sequence>MNIRQFPLKNNLEEEIVDDKHRRVRHELEPGDVIEAAHTTARIAGVDSYPGLLIFGRTHIYMLDGLVQNDDGEIIDARDASKRLFFVPGSIVELNGPQRAQRWCHDQVVSFSDRTFLFRDVGLEIYFKDSRSLLVVFLDKRQRQDINDRLSSLVYRLNAEPPPPSPGMLKSPLLSPMLSPMVGRLSGKLSASLSAKVLSGLRIDELSTAQRKWQAREISNFTYLSILNQISGRTPSDATQYPVFPWVLRDYSSPSLDLHSIDSFRDLTRPMGALTPAREEAARTRYINLESVGENPFHYGTHFSSSMIVCHFLIRLEPFSHMFRTLQGGDWDLPDRLFSDIGRAYESASTDVRGDVRELIPEFYCLPEFLENSARINFGVQQNTGERIDDVKLPLWAKRDPLLFIELNRQALESDYVSEHLPQWIDLIWGYKQRDQDSLNAFHPLSYAGSIDLDSITDDLEREATVGIIHNFGQTPRKIFHTPHPERMMHGNSALPIGTLYGIAEDYLLLSQSARPMKDLGPQQPIRSLEFDAIGQRIVPCSNGTLCAPSHPHEQVEWLGASGDLNVLVDQKVVQVLESTACSCAAFADSTTLVTGSHDHMVRLWRLQRGSNYSLHRHKEPPLSAVLTHVMRAHTARVMCVTASRSWSIVVSGSVDCSAVVWDLNRGTYVRTIWHGPGDDYEVYLVSINESTGYIATCSRSKLCLNTINGRLIATLDLVSPAIPHTYPAITSMAFLERDYTRTGVIATGGSDGTITLRTWNTDKTEEGQRAQWNFVTLRTLKVKGPDGEVQVRDEASCVTALKFIG</sequence>
<dbReference type="EMBL" id="HE797049">
    <property type="protein sequence ID" value="CCM01782.1"/>
    <property type="molecule type" value="Genomic_DNA"/>
</dbReference>
<dbReference type="Gene3D" id="2.130.10.10">
    <property type="entry name" value="YVTN repeat-like/Quinoprotein amine dehydrogenase"/>
    <property type="match status" value="2"/>
</dbReference>
<dbReference type="AlphaFoldDB" id="J4HW77"/>
<reference evidence="6 7" key="1">
    <citation type="journal article" date="2012" name="Appl. Environ. Microbiol.">
        <title>Short-read sequencing for genomic analysis of the brown rot fungus Fibroporia radiculosa.</title>
        <authorList>
            <person name="Tang J.D."/>
            <person name="Perkins A.D."/>
            <person name="Sonstegard T.S."/>
            <person name="Schroeder S.G."/>
            <person name="Burgess S.C."/>
            <person name="Diehl S.V."/>
        </authorList>
    </citation>
    <scope>NUCLEOTIDE SEQUENCE [LARGE SCALE GENOMIC DNA]</scope>
    <source>
        <strain evidence="6 7">TFFH 294</strain>
    </source>
</reference>
<dbReference type="InterPro" id="IPR011993">
    <property type="entry name" value="PH-like_dom_sf"/>
</dbReference>
<dbReference type="PROSITE" id="PS50082">
    <property type="entry name" value="WD_REPEATS_2"/>
    <property type="match status" value="2"/>
</dbReference>
<feature type="domain" description="BEACH" evidence="4">
    <location>
        <begin position="198"/>
        <end position="487"/>
    </location>
</feature>
<evidence type="ECO:0000256" key="2">
    <source>
        <dbReference type="ARBA" id="ARBA00022737"/>
    </source>
</evidence>
<protein>
    <recommendedName>
        <fullName evidence="8">BEACH domain-containing protein</fullName>
    </recommendedName>
</protein>
<dbReference type="Gene3D" id="2.30.29.30">
    <property type="entry name" value="Pleckstrin-homology domain (PH domain)/Phosphotyrosine-binding domain (PTB)"/>
    <property type="match status" value="1"/>
</dbReference>
<evidence type="ECO:0000259" key="4">
    <source>
        <dbReference type="PROSITE" id="PS50197"/>
    </source>
</evidence>
<feature type="repeat" description="WD" evidence="3">
    <location>
        <begin position="631"/>
        <end position="672"/>
    </location>
</feature>
<dbReference type="InterPro" id="IPR019775">
    <property type="entry name" value="WD40_repeat_CS"/>
</dbReference>